<dbReference type="SUPFAM" id="SSF53756">
    <property type="entry name" value="UDP-Glycosyltransferase/glycogen phosphorylase"/>
    <property type="match status" value="1"/>
</dbReference>
<evidence type="ECO:0000313" key="2">
    <source>
        <dbReference type="Proteomes" id="UP001549146"/>
    </source>
</evidence>
<organism evidence="1 2">
    <name type="scientific">Moheibacter stercoris</name>
    <dbReference type="NCBI Taxonomy" id="1628251"/>
    <lineage>
        <taxon>Bacteria</taxon>
        <taxon>Pseudomonadati</taxon>
        <taxon>Bacteroidota</taxon>
        <taxon>Flavobacteriia</taxon>
        <taxon>Flavobacteriales</taxon>
        <taxon>Weeksellaceae</taxon>
        <taxon>Moheibacter</taxon>
    </lineage>
</organism>
<dbReference type="EMBL" id="JBEPMO010000001">
    <property type="protein sequence ID" value="MET3730532.1"/>
    <property type="molecule type" value="Genomic_DNA"/>
</dbReference>
<comment type="caution">
    <text evidence="1">The sequence shown here is derived from an EMBL/GenBank/DDBJ whole genome shotgun (WGS) entry which is preliminary data.</text>
</comment>
<evidence type="ECO:0000313" key="1">
    <source>
        <dbReference type="EMBL" id="MET3730532.1"/>
    </source>
</evidence>
<dbReference type="Gene3D" id="3.40.50.2000">
    <property type="entry name" value="Glycogen Phosphorylase B"/>
    <property type="match status" value="1"/>
</dbReference>
<reference evidence="1 2" key="1">
    <citation type="submission" date="2024-06" db="EMBL/GenBank/DDBJ databases">
        <title>Genomic Encyclopedia of Type Strains, Phase IV (KMG-IV): sequencing the most valuable type-strain genomes for metagenomic binning, comparative biology and taxonomic classification.</title>
        <authorList>
            <person name="Goeker M."/>
        </authorList>
    </citation>
    <scope>NUCLEOTIDE SEQUENCE [LARGE SCALE GENOMIC DNA]</scope>
    <source>
        <strain evidence="1 2">DSM 29388</strain>
    </source>
</reference>
<dbReference type="RefSeq" id="WP_354505548.1">
    <property type="nucleotide sequence ID" value="NZ_JBEPMO010000001.1"/>
</dbReference>
<name>A0ABV2LSP6_9FLAO</name>
<protein>
    <submittedName>
        <fullName evidence="1">Glycosyltransferase involved in cell wall biosynthesis</fullName>
    </submittedName>
</protein>
<dbReference type="Proteomes" id="UP001549146">
    <property type="component" value="Unassembled WGS sequence"/>
</dbReference>
<proteinExistence type="predicted"/>
<gene>
    <name evidence="1" type="ORF">ABID46_000084</name>
</gene>
<sequence>MKVLLLQEMSGVHTELRNGLREIGIDADIATLGDGFKNYDTDIFLGNSNPNIIGAFNRVYHQFKTIKKILDFDIIQSISPSPYVSYLDNLIDDILTKNKKKIYIAAGSDPVYLNYVRNLDYFPPHVHFDRWNDHERFKQFEQFKQKLNNSYNRIIPVCWEYKYAMNMAGLKTEDIIPFPINTDKYVPTKRNNRKLRVFHPLNRNNLKYDFKGTLIIQKAFSILEKKFPNVEFIVKGNMNHKEYDHFTNDVDIIVDQCYSYSYGMSAAYGLSKGKVVLSGLEDIVKNDNIHYQECPIINITPSEEIIVDKIERFLEDENYLNDISIRSRSFAEKYHDKNIVAMKYEQIYKTL</sequence>
<accession>A0ABV2LSP6</accession>
<keyword evidence="2" id="KW-1185">Reference proteome</keyword>